<comment type="caution">
    <text evidence="1">The sequence shown here is derived from an EMBL/GenBank/DDBJ whole genome shotgun (WGS) entry which is preliminary data.</text>
</comment>
<organism evidence="1 2">
    <name type="scientific">Camellia lanceoleosa</name>
    <dbReference type="NCBI Taxonomy" id="1840588"/>
    <lineage>
        <taxon>Eukaryota</taxon>
        <taxon>Viridiplantae</taxon>
        <taxon>Streptophyta</taxon>
        <taxon>Embryophyta</taxon>
        <taxon>Tracheophyta</taxon>
        <taxon>Spermatophyta</taxon>
        <taxon>Magnoliopsida</taxon>
        <taxon>eudicotyledons</taxon>
        <taxon>Gunneridae</taxon>
        <taxon>Pentapetalae</taxon>
        <taxon>asterids</taxon>
        <taxon>Ericales</taxon>
        <taxon>Theaceae</taxon>
        <taxon>Camellia</taxon>
    </lineage>
</organism>
<dbReference type="Proteomes" id="UP001060215">
    <property type="component" value="Chromosome 2"/>
</dbReference>
<proteinExistence type="predicted"/>
<evidence type="ECO:0000313" key="1">
    <source>
        <dbReference type="EMBL" id="KAI8018282.1"/>
    </source>
</evidence>
<name>A0ACC0I0M7_9ERIC</name>
<protein>
    <submittedName>
        <fullName evidence="1">Myosin-binding protein 7</fullName>
    </submittedName>
</protein>
<keyword evidence="2" id="KW-1185">Reference proteome</keyword>
<sequence>MEDSTSVGMAENEIRTLKAALCDQQHLLQKLYNELDVEREASSTAASEALSMILRLQGEKAAMKMEANQYKRLAEEKMCHAEEALAIFEDLIYQKEMEIASLEYQVQAYKYKLLSLGCSDIGVCETKFPENLLQRNENLVGEAQNSLRRNSMPSIQFKISYQKKGSGEKERSPSPDIIAKVVEENMNYEVSAQGSAMEKKLENSGVGDINSYWEQIRKLDERVREIADFTGDKSTNLKSGPRSGSLVSHSSLGSIMTKYGQVKRQENLLGNETIANPSCSSNVLDVFEVPQTHENEKALILEGNEGFARPVSVSPETVKSYVKDQTDWVKKMLSSTQQKTSSCRPSDWVAADCHLALPPPHPGTGVGGSHSKFRQLNRPEIIEVERHDARQETNDRGEEELKLLKEIQEQLNSIESEIRSLNPKKSYPPYEFPLLSITEAMLHFWL</sequence>
<evidence type="ECO:0000313" key="2">
    <source>
        <dbReference type="Proteomes" id="UP001060215"/>
    </source>
</evidence>
<accession>A0ACC0I0M7</accession>
<dbReference type="EMBL" id="CM045759">
    <property type="protein sequence ID" value="KAI8018282.1"/>
    <property type="molecule type" value="Genomic_DNA"/>
</dbReference>
<gene>
    <name evidence="1" type="ORF">LOK49_LG04G00662</name>
</gene>
<reference evidence="1 2" key="1">
    <citation type="journal article" date="2022" name="Plant J.">
        <title>Chromosome-level genome of Camellia lanceoleosa provides a valuable resource for understanding genome evolution and self-incompatibility.</title>
        <authorList>
            <person name="Gong W."/>
            <person name="Xiao S."/>
            <person name="Wang L."/>
            <person name="Liao Z."/>
            <person name="Chang Y."/>
            <person name="Mo W."/>
            <person name="Hu G."/>
            <person name="Li W."/>
            <person name="Zhao G."/>
            <person name="Zhu H."/>
            <person name="Hu X."/>
            <person name="Ji K."/>
            <person name="Xiang X."/>
            <person name="Song Q."/>
            <person name="Yuan D."/>
            <person name="Jin S."/>
            <person name="Zhang L."/>
        </authorList>
    </citation>
    <scope>NUCLEOTIDE SEQUENCE [LARGE SCALE GENOMIC DNA]</scope>
    <source>
        <strain evidence="1">SQ_2022a</strain>
    </source>
</reference>